<feature type="signal peptide" evidence="5">
    <location>
        <begin position="1"/>
        <end position="17"/>
    </location>
</feature>
<keyword evidence="1" id="KW-1015">Disulfide bond</keyword>
<organism evidence="7 8">
    <name type="scientific">Arctia plantaginis</name>
    <name type="common">Wood tiger moth</name>
    <name type="synonym">Phalaena plantaginis</name>
    <dbReference type="NCBI Taxonomy" id="874455"/>
    <lineage>
        <taxon>Eukaryota</taxon>
        <taxon>Metazoa</taxon>
        <taxon>Ecdysozoa</taxon>
        <taxon>Arthropoda</taxon>
        <taxon>Hexapoda</taxon>
        <taxon>Insecta</taxon>
        <taxon>Pterygota</taxon>
        <taxon>Neoptera</taxon>
        <taxon>Endopterygota</taxon>
        <taxon>Lepidoptera</taxon>
        <taxon>Glossata</taxon>
        <taxon>Ditrysia</taxon>
        <taxon>Noctuoidea</taxon>
        <taxon>Erebidae</taxon>
        <taxon>Arctiinae</taxon>
        <taxon>Arctia</taxon>
    </lineage>
</organism>
<feature type="chain" id="PRO_5035769845" description="Peptidase S1 domain-containing protein" evidence="5">
    <location>
        <begin position="18"/>
        <end position="420"/>
    </location>
</feature>
<evidence type="ECO:0000256" key="2">
    <source>
        <dbReference type="ARBA" id="ARBA00024195"/>
    </source>
</evidence>
<feature type="compositionally biased region" description="Acidic residues" evidence="4">
    <location>
        <begin position="366"/>
        <end position="387"/>
    </location>
</feature>
<feature type="compositionally biased region" description="Pro residues" evidence="4">
    <location>
        <begin position="321"/>
        <end position="361"/>
    </location>
</feature>
<feature type="region of interest" description="Disordered" evidence="4">
    <location>
        <begin position="299"/>
        <end position="388"/>
    </location>
</feature>
<keyword evidence="8" id="KW-1185">Reference proteome</keyword>
<dbReference type="Pfam" id="PF00089">
    <property type="entry name" value="Trypsin"/>
    <property type="match status" value="1"/>
</dbReference>
<evidence type="ECO:0000313" key="7">
    <source>
        <dbReference type="EMBL" id="CAB3222237.1"/>
    </source>
</evidence>
<dbReference type="OrthoDB" id="5597713at2759"/>
<dbReference type="InterPro" id="IPR033116">
    <property type="entry name" value="TRYPSIN_SER"/>
</dbReference>
<dbReference type="InterPro" id="IPR001314">
    <property type="entry name" value="Peptidase_S1A"/>
</dbReference>
<evidence type="ECO:0000256" key="3">
    <source>
        <dbReference type="RuleBase" id="RU363034"/>
    </source>
</evidence>
<dbReference type="EMBL" id="CADEBC010000083">
    <property type="protein sequence ID" value="CAB3222237.1"/>
    <property type="molecule type" value="Genomic_DNA"/>
</dbReference>
<dbReference type="SMART" id="SM00020">
    <property type="entry name" value="Tryp_SPc"/>
    <property type="match status" value="1"/>
</dbReference>
<dbReference type="PRINTS" id="PR00722">
    <property type="entry name" value="CHYMOTRYPSIN"/>
</dbReference>
<dbReference type="InterPro" id="IPR009003">
    <property type="entry name" value="Peptidase_S1_PA"/>
</dbReference>
<dbReference type="GO" id="GO:0006508">
    <property type="term" value="P:proteolysis"/>
    <property type="evidence" value="ECO:0007669"/>
    <property type="project" value="UniProtKB-KW"/>
</dbReference>
<comment type="similarity">
    <text evidence="2">Belongs to the peptidase S1 family. CLIP subfamily.</text>
</comment>
<dbReference type="PROSITE" id="PS50240">
    <property type="entry name" value="TRYPSIN_DOM"/>
    <property type="match status" value="1"/>
</dbReference>
<dbReference type="InterPro" id="IPR051487">
    <property type="entry name" value="Ser/Thr_Proteases_Immune/Dev"/>
</dbReference>
<evidence type="ECO:0000313" key="8">
    <source>
        <dbReference type="Proteomes" id="UP000494106"/>
    </source>
</evidence>
<comment type="caution">
    <text evidence="7">The sequence shown here is derived from an EMBL/GenBank/DDBJ whole genome shotgun (WGS) entry which is preliminary data.</text>
</comment>
<keyword evidence="5" id="KW-0732">Signal</keyword>
<evidence type="ECO:0000256" key="5">
    <source>
        <dbReference type="SAM" id="SignalP"/>
    </source>
</evidence>
<evidence type="ECO:0000256" key="1">
    <source>
        <dbReference type="ARBA" id="ARBA00023157"/>
    </source>
</evidence>
<feature type="compositionally biased region" description="Low complexity" evidence="4">
    <location>
        <begin position="306"/>
        <end position="320"/>
    </location>
</feature>
<name>A0A8S0YV57_ARCPL</name>
<keyword evidence="3" id="KW-0378">Hydrolase</keyword>
<dbReference type="GO" id="GO:0004252">
    <property type="term" value="F:serine-type endopeptidase activity"/>
    <property type="evidence" value="ECO:0007669"/>
    <property type="project" value="InterPro"/>
</dbReference>
<dbReference type="SUPFAM" id="SSF50494">
    <property type="entry name" value="Trypsin-like serine proteases"/>
    <property type="match status" value="1"/>
</dbReference>
<dbReference type="Gene3D" id="2.40.10.10">
    <property type="entry name" value="Trypsin-like serine proteases"/>
    <property type="match status" value="1"/>
</dbReference>
<sequence length="420" mass="46010">MAAKMLTKAAFLLLAVAVIPVPSEYIEPKYIEDLIEEGSRLTSLTPRIVSGWEATLGQHPHQAQLRIERADGQATICGGSFVHHEWMITAAHCSALSINMIVRGGTISISDPTPEYLAPTTQYWTFPTFDASDRRRVQPNDISIVKLEQPITYTRNLRPIRIQPSADANRNYGAQTLHASGFGATWTGGAASRELRWVFLRGVTNDECRLRLSRTLVTETSICAQWFNVTSQSICQGDSGGPLVFTNPEGERILIGVSSFVAGANSGGCHSGIPAAFIRPGFFHWWFTQISGLDFENLPEEEDETPTTTTTSTTTTTTTTPSPPTTLPPTTLPPTTLPPTTLPPTTLPPTTLPPTTVPPTTPEREDGSEEDGSDESEDDSSEEDEDLSQLLKHLQVKVKVKVKVNQFRKKVISKVRKTLN</sequence>
<dbReference type="Proteomes" id="UP000494106">
    <property type="component" value="Unassembled WGS sequence"/>
</dbReference>
<evidence type="ECO:0000256" key="4">
    <source>
        <dbReference type="SAM" id="MobiDB-lite"/>
    </source>
</evidence>
<dbReference type="PROSITE" id="PS00135">
    <property type="entry name" value="TRYPSIN_SER"/>
    <property type="match status" value="1"/>
</dbReference>
<accession>A0A8S0YV57</accession>
<feature type="domain" description="Peptidase S1" evidence="6">
    <location>
        <begin position="48"/>
        <end position="292"/>
    </location>
</feature>
<dbReference type="CDD" id="cd00190">
    <property type="entry name" value="Tryp_SPc"/>
    <property type="match status" value="1"/>
</dbReference>
<evidence type="ECO:0000259" key="6">
    <source>
        <dbReference type="PROSITE" id="PS50240"/>
    </source>
</evidence>
<dbReference type="InterPro" id="IPR043504">
    <property type="entry name" value="Peptidase_S1_PA_chymotrypsin"/>
</dbReference>
<dbReference type="InterPro" id="IPR001254">
    <property type="entry name" value="Trypsin_dom"/>
</dbReference>
<dbReference type="AlphaFoldDB" id="A0A8S0YV57"/>
<keyword evidence="3" id="KW-0720">Serine protease</keyword>
<reference evidence="7 8" key="1">
    <citation type="submission" date="2020-04" db="EMBL/GenBank/DDBJ databases">
        <authorList>
            <person name="Wallbank WR R."/>
            <person name="Pardo Diaz C."/>
            <person name="Kozak K."/>
            <person name="Martin S."/>
            <person name="Jiggins C."/>
            <person name="Moest M."/>
            <person name="Warren A I."/>
            <person name="Byers J.R.P. K."/>
            <person name="Montejo-Kovacevich G."/>
            <person name="Yen C E."/>
        </authorList>
    </citation>
    <scope>NUCLEOTIDE SEQUENCE [LARGE SCALE GENOMIC DNA]</scope>
</reference>
<proteinExistence type="inferred from homology"/>
<dbReference type="InterPro" id="IPR018114">
    <property type="entry name" value="TRYPSIN_HIS"/>
</dbReference>
<dbReference type="PANTHER" id="PTHR24256">
    <property type="entry name" value="TRYPTASE-RELATED"/>
    <property type="match status" value="1"/>
</dbReference>
<dbReference type="PROSITE" id="PS00134">
    <property type="entry name" value="TRYPSIN_HIS"/>
    <property type="match status" value="1"/>
</dbReference>
<protein>
    <recommendedName>
        <fullName evidence="6">Peptidase S1 domain-containing protein</fullName>
    </recommendedName>
</protein>
<gene>
    <name evidence="7" type="ORF">APLA_LOCUS950</name>
</gene>
<keyword evidence="3" id="KW-0645">Protease</keyword>